<dbReference type="PROSITE" id="PS50853">
    <property type="entry name" value="FN3"/>
    <property type="match status" value="1"/>
</dbReference>
<evidence type="ECO:0000259" key="2">
    <source>
        <dbReference type="PROSITE" id="PS50853"/>
    </source>
</evidence>
<dbReference type="PANTHER" id="PTHR42976:SF1">
    <property type="entry name" value="GH18 DOMAIN-CONTAINING PROTEIN-RELATED"/>
    <property type="match status" value="1"/>
</dbReference>
<dbReference type="CDD" id="cd00063">
    <property type="entry name" value="FN3"/>
    <property type="match status" value="1"/>
</dbReference>
<dbReference type="GO" id="GO:0004553">
    <property type="term" value="F:hydrolase activity, hydrolyzing O-glycosyl compounds"/>
    <property type="evidence" value="ECO:0007669"/>
    <property type="project" value="InterPro"/>
</dbReference>
<dbReference type="InterPro" id="IPR017853">
    <property type="entry name" value="GH"/>
</dbReference>
<feature type="region of interest" description="Disordered" evidence="1">
    <location>
        <begin position="92"/>
        <end position="124"/>
    </location>
</feature>
<dbReference type="PANTHER" id="PTHR42976">
    <property type="entry name" value="BIFUNCTIONAL CHITINASE/LYSOZYME-RELATED"/>
    <property type="match status" value="1"/>
</dbReference>
<reference evidence="3 4" key="1">
    <citation type="submission" date="2019-06" db="EMBL/GenBank/DDBJ databases">
        <authorList>
            <person name="Livingstone P."/>
            <person name="Whitworth D."/>
        </authorList>
    </citation>
    <scope>NUCLEOTIDE SEQUENCE [LARGE SCALE GENOMIC DNA]</scope>
    <source>
        <strain evidence="3 4">AM401</strain>
    </source>
</reference>
<proteinExistence type="predicted"/>
<dbReference type="RefSeq" id="WP_141645249.1">
    <property type="nucleotide sequence ID" value="NZ_VIFM01000115.1"/>
</dbReference>
<dbReference type="Pfam" id="PF00041">
    <property type="entry name" value="fn3"/>
    <property type="match status" value="1"/>
</dbReference>
<evidence type="ECO:0000313" key="4">
    <source>
        <dbReference type="Proteomes" id="UP000315369"/>
    </source>
</evidence>
<dbReference type="AlphaFoldDB" id="A0A540WVJ2"/>
<feature type="domain" description="Fibronectin type-III" evidence="2">
    <location>
        <begin position="119"/>
        <end position="212"/>
    </location>
</feature>
<dbReference type="SMART" id="SM00060">
    <property type="entry name" value="FN3"/>
    <property type="match status" value="1"/>
</dbReference>
<dbReference type="EMBL" id="VIFM01000115">
    <property type="protein sequence ID" value="TQF13033.1"/>
    <property type="molecule type" value="Genomic_DNA"/>
</dbReference>
<dbReference type="InterPro" id="IPR013783">
    <property type="entry name" value="Ig-like_fold"/>
</dbReference>
<evidence type="ECO:0000313" key="3">
    <source>
        <dbReference type="EMBL" id="TQF13033.1"/>
    </source>
</evidence>
<dbReference type="Gene3D" id="2.60.40.10">
    <property type="entry name" value="Immunoglobulins"/>
    <property type="match status" value="1"/>
</dbReference>
<dbReference type="InterPro" id="IPR012291">
    <property type="entry name" value="CBM2_carb-bd_dom_sf"/>
</dbReference>
<dbReference type="SUPFAM" id="SSF51445">
    <property type="entry name" value="(Trans)glycosidases"/>
    <property type="match status" value="1"/>
</dbReference>
<dbReference type="SUPFAM" id="SSF49265">
    <property type="entry name" value="Fibronectin type III"/>
    <property type="match status" value="1"/>
</dbReference>
<gene>
    <name evidence="3" type="ORF">FJV41_25995</name>
</gene>
<dbReference type="Gene3D" id="2.60.40.290">
    <property type="match status" value="1"/>
</dbReference>
<keyword evidence="4" id="KW-1185">Reference proteome</keyword>
<protein>
    <recommendedName>
        <fullName evidence="2">Fibronectin type-III domain-containing protein</fullName>
    </recommendedName>
</protein>
<name>A0A540WVJ2_9BACT</name>
<dbReference type="Gene3D" id="3.20.20.80">
    <property type="entry name" value="Glycosidases"/>
    <property type="match status" value="1"/>
</dbReference>
<sequence length="553" mass="59090">MVGNTLVVVARPEWVSGGGPWGSTFKVTLLNLSDEVVVNPVITFKVEAKQVIQNNYGLVWTRSGEVVSGRLVAERNVIPPRASTEFRLSVRGEGQDLGPLPRDFTVNGRPADPPRDSEPPTTPKRVRATLVGSALVTLGWDASTDNVAVAGYRVTYSKVGGGVAQTLSSTRPGITLMGLSAGSEYQVSVVALDVSDNVSGSSDTVKIRTSAAPPDAGDWDVPRAPFVDYTSWPTPRVSEYGREAGLDGFFLGFLVARPDGGARAVSWGGNTTLVDSEDGQSYSGDATVSDYGKRDIEAFRRSGGTVVLSFGGASNVPLEAEETDVATLVATYAAVLRNYGVRHLDFDFEGAFLHDEDAQVRHLAALSQLLAVYPTLKLSYTLPADGAPGSLVGFNDGGVRFLQKLSSAGIEPSLINGLLMEFGQSAPVDALECCVHALQGMHAHVSAAFPRWDAAKVWRRLGACPMFGRHPNGREFTLEHQRGLVEFAREHQLGCLSGWDATRDANQGRLPECERDSGGDLSRCTLTPQQPFDFGRCISAHGVKGPSQEVVAE</sequence>
<dbReference type="GO" id="GO:0030247">
    <property type="term" value="F:polysaccharide binding"/>
    <property type="evidence" value="ECO:0007669"/>
    <property type="project" value="InterPro"/>
</dbReference>
<dbReference type="InterPro" id="IPR052750">
    <property type="entry name" value="GH18_Chitinase"/>
</dbReference>
<evidence type="ECO:0000256" key="1">
    <source>
        <dbReference type="SAM" id="MobiDB-lite"/>
    </source>
</evidence>
<accession>A0A540WVJ2</accession>
<dbReference type="CDD" id="cd06543">
    <property type="entry name" value="GH18_PF-ChiA-like"/>
    <property type="match status" value="1"/>
</dbReference>
<dbReference type="Proteomes" id="UP000315369">
    <property type="component" value="Unassembled WGS sequence"/>
</dbReference>
<organism evidence="3 4">
    <name type="scientific">Myxococcus llanfairpwllgwyngyllgogerychwyrndrobwllllantysiliogogogochensis</name>
    <dbReference type="NCBI Taxonomy" id="2590453"/>
    <lineage>
        <taxon>Bacteria</taxon>
        <taxon>Pseudomonadati</taxon>
        <taxon>Myxococcota</taxon>
        <taxon>Myxococcia</taxon>
        <taxon>Myxococcales</taxon>
        <taxon>Cystobacterineae</taxon>
        <taxon>Myxococcaceae</taxon>
        <taxon>Myxococcus</taxon>
    </lineage>
</organism>
<dbReference type="InterPro" id="IPR036116">
    <property type="entry name" value="FN3_sf"/>
</dbReference>
<dbReference type="OrthoDB" id="99456at2"/>
<comment type="caution">
    <text evidence="3">The sequence shown here is derived from an EMBL/GenBank/DDBJ whole genome shotgun (WGS) entry which is preliminary data.</text>
</comment>
<dbReference type="InterPro" id="IPR003961">
    <property type="entry name" value="FN3_dom"/>
</dbReference>